<reference evidence="1" key="1">
    <citation type="submission" date="2024-06" db="EMBL/GenBank/DDBJ databases">
        <authorList>
            <person name="Coelho C."/>
            <person name="Bento M."/>
            <person name="Garcia E."/>
            <person name="Camelo A."/>
            <person name="Brandao I."/>
            <person name="Espirito Santo C."/>
            <person name="Trovao J."/>
            <person name="Verissimo A."/>
            <person name="Costa J."/>
            <person name="Tiago I."/>
        </authorList>
    </citation>
    <scope>NUCLEOTIDE SEQUENCE</scope>
    <source>
        <strain evidence="1">KWT182</strain>
    </source>
</reference>
<gene>
    <name evidence="1" type="ORF">ABK905_20350</name>
</gene>
<dbReference type="EMBL" id="CP157947">
    <property type="protein sequence ID" value="XBS68889.1"/>
    <property type="molecule type" value="Genomic_DNA"/>
</dbReference>
<name>A0AAU7Q6W5_9GAMM</name>
<dbReference type="AlphaFoldDB" id="A0AAU7Q6W5"/>
<evidence type="ECO:0000313" key="1">
    <source>
        <dbReference type="EMBL" id="XBS68889.1"/>
    </source>
</evidence>
<proteinExistence type="predicted"/>
<sequence length="110" mass="12783">MKHKHHHQFIGYINMCHYQLTGESSLGPVEVLLGWNSTFSFFYMFIELSYRPPLYSCLHDKDVGNDVLEHYQNVLDSFGINNINLKRGSELYDNLLLDCIRVTLARDAEA</sequence>
<organism evidence="1">
    <name type="scientific">Acerihabitans sp. KWT182</name>
    <dbReference type="NCBI Taxonomy" id="3157919"/>
    <lineage>
        <taxon>Bacteria</taxon>
        <taxon>Pseudomonadati</taxon>
        <taxon>Pseudomonadota</taxon>
        <taxon>Gammaproteobacteria</taxon>
        <taxon>Enterobacterales</taxon>
        <taxon>Pectobacteriaceae</taxon>
        <taxon>Acerihabitans</taxon>
    </lineage>
</organism>
<protein>
    <submittedName>
        <fullName evidence="1">Uncharacterized protein</fullName>
    </submittedName>
</protein>
<accession>A0AAU7Q6W5</accession>